<dbReference type="Proteomes" id="UP000683925">
    <property type="component" value="Unassembled WGS sequence"/>
</dbReference>
<proteinExistence type="predicted"/>
<evidence type="ECO:0000259" key="1">
    <source>
        <dbReference type="PROSITE" id="PS50904"/>
    </source>
</evidence>
<dbReference type="AlphaFoldDB" id="A0A8S1VD76"/>
<name>A0A8S1VD76_PAROT</name>
<reference evidence="2" key="1">
    <citation type="submission" date="2021-01" db="EMBL/GenBank/DDBJ databases">
        <authorList>
            <consortium name="Genoscope - CEA"/>
            <person name="William W."/>
        </authorList>
    </citation>
    <scope>NUCLEOTIDE SEQUENCE</scope>
</reference>
<accession>A0A8S1VD76</accession>
<sequence>MQIHSEYIFNFDWETVVKGFWRKYPCKEFDFIKFNQVVDMILSDHNRIQVNRVVELVQLLRYMHANSEFGV</sequence>
<evidence type="ECO:0000313" key="2">
    <source>
        <dbReference type="EMBL" id="CAD8173732.1"/>
    </source>
</evidence>
<gene>
    <name evidence="2" type="ORF">POCTA_138.1.T0620185</name>
</gene>
<evidence type="ECO:0000313" key="3">
    <source>
        <dbReference type="Proteomes" id="UP000683925"/>
    </source>
</evidence>
<keyword evidence="3" id="KW-1185">Reference proteome</keyword>
<dbReference type="OrthoDB" id="341300at2759"/>
<dbReference type="InterPro" id="IPR006797">
    <property type="entry name" value="PRELI/MSF1_dom"/>
</dbReference>
<feature type="domain" description="PRELI/MSF1" evidence="1">
    <location>
        <begin position="1"/>
        <end position="71"/>
    </location>
</feature>
<dbReference type="PROSITE" id="PS50904">
    <property type="entry name" value="PRELI_MSF1"/>
    <property type="match status" value="1"/>
</dbReference>
<comment type="caution">
    <text evidence="2">The sequence shown here is derived from an EMBL/GenBank/DDBJ whole genome shotgun (WGS) entry which is preliminary data.</text>
</comment>
<organism evidence="2 3">
    <name type="scientific">Paramecium octaurelia</name>
    <dbReference type="NCBI Taxonomy" id="43137"/>
    <lineage>
        <taxon>Eukaryota</taxon>
        <taxon>Sar</taxon>
        <taxon>Alveolata</taxon>
        <taxon>Ciliophora</taxon>
        <taxon>Intramacronucleata</taxon>
        <taxon>Oligohymenophorea</taxon>
        <taxon>Peniculida</taxon>
        <taxon>Parameciidae</taxon>
        <taxon>Paramecium</taxon>
    </lineage>
</organism>
<dbReference type="EMBL" id="CAJJDP010000061">
    <property type="protein sequence ID" value="CAD8173732.1"/>
    <property type="molecule type" value="Genomic_DNA"/>
</dbReference>
<protein>
    <recommendedName>
        <fullName evidence="1">PRELI/MSF1 domain-containing protein</fullName>
    </recommendedName>
</protein>